<evidence type="ECO:0000256" key="4">
    <source>
        <dbReference type="ARBA" id="ARBA00034617"/>
    </source>
</evidence>
<evidence type="ECO:0000256" key="2">
    <source>
        <dbReference type="ARBA" id="ARBA00023125"/>
    </source>
</evidence>
<dbReference type="PANTHER" id="PTHR13710">
    <property type="entry name" value="DNA HELICASE RECQ FAMILY MEMBER"/>
    <property type="match status" value="1"/>
</dbReference>
<sequence>MPIQSKVQQYSDSEINLLALSEKSWEVLGKRPFRWQLEAAEAILYGKDVILDVGTGCGKSLCFILPLLMNKDDMALTVSPLSALMLDQANSSKIPTVAVCQETTSRVGTEQMYKDIVNRKFRQVIVSPEIATSTEFLRDVLSQNRFSESIRLLNIDEAHCMNIWGGSFRPDYAKLGILRGRFKGHVATQIASATFPEHVLNDFVPCNTPKNFKADLRFIIPVNATKASDIPITLVYCNKRKDTEECVDRMREWAVKEDIDPDCIVFYHALIGEKRKRKIEELLGKGDIRVLFCTEALGMGCDLEK</sequence>
<dbReference type="GO" id="GO:0005694">
    <property type="term" value="C:chromosome"/>
    <property type="evidence" value="ECO:0007669"/>
    <property type="project" value="TreeGrafter"/>
</dbReference>
<dbReference type="SMART" id="SM00487">
    <property type="entry name" value="DEXDc"/>
    <property type="match status" value="1"/>
</dbReference>
<comment type="catalytic activity">
    <reaction evidence="4">
        <text>Couples ATP hydrolysis with the unwinding of duplex DNA by translocating in the 3'-5' direction.</text>
        <dbReference type="EC" id="5.6.2.4"/>
    </reaction>
</comment>
<comment type="caution">
    <text evidence="7">The sequence shown here is derived from an EMBL/GenBank/DDBJ whole genome shotgun (WGS) entry which is preliminary data.</text>
</comment>
<dbReference type="PROSITE" id="PS51192">
    <property type="entry name" value="HELICASE_ATP_BIND_1"/>
    <property type="match status" value="1"/>
</dbReference>
<keyword evidence="3" id="KW-0413">Isomerase</keyword>
<dbReference type="AlphaFoldDB" id="A0A9P6CUV7"/>
<dbReference type="GO" id="GO:0005524">
    <property type="term" value="F:ATP binding"/>
    <property type="evidence" value="ECO:0007669"/>
    <property type="project" value="InterPro"/>
</dbReference>
<dbReference type="InterPro" id="IPR014001">
    <property type="entry name" value="Helicase_ATP-bd"/>
</dbReference>
<evidence type="ECO:0000313" key="7">
    <source>
        <dbReference type="EMBL" id="KAF9472973.1"/>
    </source>
</evidence>
<comment type="similarity">
    <text evidence="1">Belongs to the helicase family. RecQ subfamily.</text>
</comment>
<dbReference type="GO" id="GO:0043138">
    <property type="term" value="F:3'-5' DNA helicase activity"/>
    <property type="evidence" value="ECO:0007669"/>
    <property type="project" value="UniProtKB-EC"/>
</dbReference>
<accession>A0A9P6CUV7</accession>
<evidence type="ECO:0000313" key="8">
    <source>
        <dbReference type="Proteomes" id="UP000807469"/>
    </source>
</evidence>
<evidence type="ECO:0000256" key="1">
    <source>
        <dbReference type="ARBA" id="ARBA00005446"/>
    </source>
</evidence>
<protein>
    <recommendedName>
        <fullName evidence="5">DNA 3'-5' helicase</fullName>
        <ecNumber evidence="5">5.6.2.4</ecNumber>
    </recommendedName>
</protein>
<dbReference type="EC" id="5.6.2.4" evidence="5"/>
<keyword evidence="8" id="KW-1185">Reference proteome</keyword>
<proteinExistence type="inferred from homology"/>
<keyword evidence="7" id="KW-0378">Hydrolase</keyword>
<dbReference type="Proteomes" id="UP000807469">
    <property type="component" value="Unassembled WGS sequence"/>
</dbReference>
<dbReference type="EMBL" id="MU155482">
    <property type="protein sequence ID" value="KAF9472973.1"/>
    <property type="molecule type" value="Genomic_DNA"/>
</dbReference>
<evidence type="ECO:0000256" key="3">
    <source>
        <dbReference type="ARBA" id="ARBA00023235"/>
    </source>
</evidence>
<dbReference type="OrthoDB" id="10261556at2759"/>
<reference evidence="7" key="1">
    <citation type="submission" date="2020-11" db="EMBL/GenBank/DDBJ databases">
        <authorList>
            <consortium name="DOE Joint Genome Institute"/>
            <person name="Ahrendt S."/>
            <person name="Riley R."/>
            <person name="Andreopoulos W."/>
            <person name="Labutti K."/>
            <person name="Pangilinan J."/>
            <person name="Ruiz-Duenas F.J."/>
            <person name="Barrasa J.M."/>
            <person name="Sanchez-Garcia M."/>
            <person name="Camarero S."/>
            <person name="Miyauchi S."/>
            <person name="Serrano A."/>
            <person name="Linde D."/>
            <person name="Babiker R."/>
            <person name="Drula E."/>
            <person name="Ayuso-Fernandez I."/>
            <person name="Pacheco R."/>
            <person name="Padilla G."/>
            <person name="Ferreira P."/>
            <person name="Barriuso J."/>
            <person name="Kellner H."/>
            <person name="Castanera R."/>
            <person name="Alfaro M."/>
            <person name="Ramirez L."/>
            <person name="Pisabarro A.G."/>
            <person name="Kuo A."/>
            <person name="Tritt A."/>
            <person name="Lipzen A."/>
            <person name="He G."/>
            <person name="Yan M."/>
            <person name="Ng V."/>
            <person name="Cullen D."/>
            <person name="Martin F."/>
            <person name="Rosso M.-N."/>
            <person name="Henrissat B."/>
            <person name="Hibbett D."/>
            <person name="Martinez A.T."/>
            <person name="Grigoriev I.V."/>
        </authorList>
    </citation>
    <scope>NUCLEOTIDE SEQUENCE</scope>
    <source>
        <strain evidence="7">CIRM-BRFM 674</strain>
    </source>
</reference>
<evidence type="ECO:0000259" key="6">
    <source>
        <dbReference type="PROSITE" id="PS51192"/>
    </source>
</evidence>
<organism evidence="7 8">
    <name type="scientific">Pholiota conissans</name>
    <dbReference type="NCBI Taxonomy" id="109636"/>
    <lineage>
        <taxon>Eukaryota</taxon>
        <taxon>Fungi</taxon>
        <taxon>Dikarya</taxon>
        <taxon>Basidiomycota</taxon>
        <taxon>Agaricomycotina</taxon>
        <taxon>Agaricomycetes</taxon>
        <taxon>Agaricomycetidae</taxon>
        <taxon>Agaricales</taxon>
        <taxon>Agaricineae</taxon>
        <taxon>Strophariaceae</taxon>
        <taxon>Pholiota</taxon>
    </lineage>
</organism>
<evidence type="ECO:0000256" key="5">
    <source>
        <dbReference type="ARBA" id="ARBA00034808"/>
    </source>
</evidence>
<name>A0A9P6CUV7_9AGAR</name>
<dbReference type="GO" id="GO:0000724">
    <property type="term" value="P:double-strand break repair via homologous recombination"/>
    <property type="evidence" value="ECO:0007669"/>
    <property type="project" value="TreeGrafter"/>
</dbReference>
<dbReference type="GO" id="GO:0005737">
    <property type="term" value="C:cytoplasm"/>
    <property type="evidence" value="ECO:0007669"/>
    <property type="project" value="TreeGrafter"/>
</dbReference>
<gene>
    <name evidence="7" type="ORF">BDN70DRAFT_937789</name>
</gene>
<dbReference type="SUPFAM" id="SSF52540">
    <property type="entry name" value="P-loop containing nucleoside triphosphate hydrolases"/>
    <property type="match status" value="1"/>
</dbReference>
<dbReference type="InterPro" id="IPR027417">
    <property type="entry name" value="P-loop_NTPase"/>
</dbReference>
<dbReference type="Gene3D" id="3.40.50.300">
    <property type="entry name" value="P-loop containing nucleotide triphosphate hydrolases"/>
    <property type="match status" value="2"/>
</dbReference>
<dbReference type="PANTHER" id="PTHR13710:SF105">
    <property type="entry name" value="ATP-DEPENDENT DNA HELICASE Q1"/>
    <property type="match status" value="1"/>
</dbReference>
<dbReference type="GO" id="GO:0003677">
    <property type="term" value="F:DNA binding"/>
    <property type="evidence" value="ECO:0007669"/>
    <property type="project" value="UniProtKB-KW"/>
</dbReference>
<dbReference type="Pfam" id="PF00270">
    <property type="entry name" value="DEAD"/>
    <property type="match status" value="1"/>
</dbReference>
<dbReference type="InterPro" id="IPR011545">
    <property type="entry name" value="DEAD/DEAH_box_helicase_dom"/>
</dbReference>
<keyword evidence="2" id="KW-0238">DNA-binding</keyword>
<dbReference type="GO" id="GO:0016787">
    <property type="term" value="F:hydrolase activity"/>
    <property type="evidence" value="ECO:0007669"/>
    <property type="project" value="UniProtKB-KW"/>
</dbReference>
<feature type="domain" description="Helicase ATP-binding" evidence="6">
    <location>
        <begin position="40"/>
        <end position="213"/>
    </location>
</feature>
<dbReference type="GO" id="GO:0009378">
    <property type="term" value="F:four-way junction helicase activity"/>
    <property type="evidence" value="ECO:0007669"/>
    <property type="project" value="TreeGrafter"/>
</dbReference>